<evidence type="ECO:0000256" key="1">
    <source>
        <dbReference type="SAM" id="SignalP"/>
    </source>
</evidence>
<accession>A0AAP6BLF8</accession>
<evidence type="ECO:0000313" key="4">
    <source>
        <dbReference type="Proteomes" id="UP001272987"/>
    </source>
</evidence>
<proteinExistence type="predicted"/>
<feature type="chain" id="PRO_5042917375" evidence="1">
    <location>
        <begin position="28"/>
        <end position="152"/>
    </location>
</feature>
<feature type="signal peptide" evidence="1">
    <location>
        <begin position="1"/>
        <end position="27"/>
    </location>
</feature>
<protein>
    <submittedName>
        <fullName evidence="2">Uncharacterized protein</fullName>
    </submittedName>
</protein>
<dbReference type="EMBL" id="JARAWC010000067">
    <property type="protein sequence ID" value="MDX2966743.1"/>
    <property type="molecule type" value="Genomic_DNA"/>
</dbReference>
<dbReference type="Proteomes" id="UP001282288">
    <property type="component" value="Unassembled WGS sequence"/>
</dbReference>
<sequence length="152" mass="15737">MRVHLKHALVGLAALGFVLGAQTAAQAQPTTPEATAVAITALRSPYGGVNLYLDGVYAGQVWWSQDPGGDLDSDGSTDPGDALIAHDTVSDGYGIEATLRTSDSHKVTTRGHGAPYWSDWGTGNLTEGDTYYGDACVVKGTFSSCAAFSVVA</sequence>
<keyword evidence="4" id="KW-1185">Reference proteome</keyword>
<evidence type="ECO:0000313" key="5">
    <source>
        <dbReference type="Proteomes" id="UP001282288"/>
    </source>
</evidence>
<evidence type="ECO:0000313" key="2">
    <source>
        <dbReference type="EMBL" id="MDX2966743.1"/>
    </source>
</evidence>
<dbReference type="AlphaFoldDB" id="A0AAP6BLF8"/>
<dbReference type="Proteomes" id="UP001272987">
    <property type="component" value="Unassembled WGS sequence"/>
</dbReference>
<evidence type="ECO:0000313" key="3">
    <source>
        <dbReference type="EMBL" id="MDX3025198.1"/>
    </source>
</evidence>
<organism evidence="2 5">
    <name type="scientific">Streptomyces acidiscabies</name>
    <dbReference type="NCBI Taxonomy" id="42234"/>
    <lineage>
        <taxon>Bacteria</taxon>
        <taxon>Bacillati</taxon>
        <taxon>Actinomycetota</taxon>
        <taxon>Actinomycetes</taxon>
        <taxon>Kitasatosporales</taxon>
        <taxon>Streptomycetaceae</taxon>
        <taxon>Streptomyces</taxon>
    </lineage>
</organism>
<keyword evidence="1" id="KW-0732">Signal</keyword>
<name>A0AAP6BLF8_9ACTN</name>
<dbReference type="GeneID" id="69813430"/>
<comment type="caution">
    <text evidence="2">The sequence shown here is derived from an EMBL/GenBank/DDBJ whole genome shotgun (WGS) entry which is preliminary data.</text>
</comment>
<dbReference type="EMBL" id="JARAWP010000043">
    <property type="protein sequence ID" value="MDX3025198.1"/>
    <property type="molecule type" value="Genomic_DNA"/>
</dbReference>
<reference evidence="2 4" key="1">
    <citation type="journal article" date="2023" name="Microb. Genom.">
        <title>Mesoterricola silvestris gen. nov., sp. nov., Mesoterricola sediminis sp. nov., Geothrix oryzae sp. nov., Geothrix edaphica sp. nov., Geothrix rubra sp. nov., and Geothrix limicola sp. nov., six novel members of Acidobacteriota isolated from soils.</title>
        <authorList>
            <person name="Weisberg A.J."/>
            <person name="Pearce E."/>
            <person name="Kramer C.G."/>
            <person name="Chang J.H."/>
            <person name="Clarke C.R."/>
        </authorList>
    </citation>
    <scope>NUCLEOTIDE SEQUENCE</scope>
    <source>
        <strain evidence="3 4">NB05-1H</strain>
        <strain evidence="2">NRRL_B-16521</strain>
    </source>
</reference>
<dbReference type="RefSeq" id="WP_010360843.1">
    <property type="nucleotide sequence ID" value="NZ_CP122369.1"/>
</dbReference>
<gene>
    <name evidence="2" type="ORF">PV399_44645</name>
    <name evidence="3" type="ORF">PV666_46135</name>
</gene>